<evidence type="ECO:0000313" key="3">
    <source>
        <dbReference type="EMBL" id="OCG74234.1"/>
    </source>
</evidence>
<dbReference type="AlphaFoldDB" id="A0A1B9NCF2"/>
<gene>
    <name evidence="3" type="ORF">A7J15_05105</name>
</gene>
<keyword evidence="2" id="KW-1133">Transmembrane helix</keyword>
<keyword evidence="4" id="KW-1185">Reference proteome</keyword>
<protein>
    <submittedName>
        <fullName evidence="3">Uncharacterized protein</fullName>
    </submittedName>
</protein>
<dbReference type="RefSeq" id="WP_067025548.1">
    <property type="nucleotide sequence ID" value="NZ_CP038256.1"/>
</dbReference>
<accession>A0A1B9NCF2</accession>
<feature type="region of interest" description="Disordered" evidence="1">
    <location>
        <begin position="141"/>
        <end position="168"/>
    </location>
</feature>
<sequence>MRAWIIRFASMYVFNVLVLLVVGWLTTARVGWSALWAAVILTLATLFLKPILARAFRGAATGMRGRAGLGEKTLEYVVVYLVAFAIWVVTFLLSGSDPDGFWGWVLPPLILLVGWAIYDAIDDRVEARAGALYDRAASAMGGAPKAPAETPAPNPAAEAGKRELRDGLTDEQRKLLDEL</sequence>
<dbReference type="Proteomes" id="UP000093355">
    <property type="component" value="Unassembled WGS sequence"/>
</dbReference>
<name>A0A1B9NCF2_9MICO</name>
<evidence type="ECO:0000313" key="4">
    <source>
        <dbReference type="Proteomes" id="UP000093355"/>
    </source>
</evidence>
<feature type="transmembrane region" description="Helical" evidence="2">
    <location>
        <begin position="12"/>
        <end position="28"/>
    </location>
</feature>
<evidence type="ECO:0000256" key="2">
    <source>
        <dbReference type="SAM" id="Phobius"/>
    </source>
</evidence>
<feature type="transmembrane region" description="Helical" evidence="2">
    <location>
        <begin position="73"/>
        <end position="95"/>
    </location>
</feature>
<feature type="compositionally biased region" description="Low complexity" evidence="1">
    <location>
        <begin position="143"/>
        <end position="158"/>
    </location>
</feature>
<evidence type="ECO:0000256" key="1">
    <source>
        <dbReference type="SAM" id="MobiDB-lite"/>
    </source>
</evidence>
<feature type="transmembrane region" description="Helical" evidence="2">
    <location>
        <begin position="34"/>
        <end position="52"/>
    </location>
</feature>
<organism evidence="3 4">
    <name type="scientific">Microbacterium sediminis</name>
    <dbReference type="NCBI Taxonomy" id="904291"/>
    <lineage>
        <taxon>Bacteria</taxon>
        <taxon>Bacillati</taxon>
        <taxon>Actinomycetota</taxon>
        <taxon>Actinomycetes</taxon>
        <taxon>Micrococcales</taxon>
        <taxon>Microbacteriaceae</taxon>
        <taxon>Microbacterium</taxon>
    </lineage>
</organism>
<dbReference type="EMBL" id="LXMD01000022">
    <property type="protein sequence ID" value="OCG74234.1"/>
    <property type="molecule type" value="Genomic_DNA"/>
</dbReference>
<keyword evidence="2" id="KW-0812">Transmembrane</keyword>
<feature type="compositionally biased region" description="Basic and acidic residues" evidence="1">
    <location>
        <begin position="159"/>
        <end position="168"/>
    </location>
</feature>
<comment type="caution">
    <text evidence="3">The sequence shown here is derived from an EMBL/GenBank/DDBJ whole genome shotgun (WGS) entry which is preliminary data.</text>
</comment>
<proteinExistence type="predicted"/>
<keyword evidence="2" id="KW-0472">Membrane</keyword>
<reference evidence="3 4" key="1">
    <citation type="submission" date="2016-05" db="EMBL/GenBank/DDBJ databases">
        <authorList>
            <person name="Lavstsen T."/>
            <person name="Jespersen J.S."/>
        </authorList>
    </citation>
    <scope>NUCLEOTIDE SEQUENCE [LARGE SCALE GENOMIC DNA]</scope>
    <source>
        <strain evidence="3 4">YLB-01</strain>
    </source>
</reference>
<dbReference type="OrthoDB" id="5082247at2"/>
<feature type="transmembrane region" description="Helical" evidence="2">
    <location>
        <begin position="101"/>
        <end position="118"/>
    </location>
</feature>
<dbReference type="STRING" id="904291.A7J15_05105"/>